<gene>
    <name evidence="2" type="ORF">GCM10009819_22260</name>
</gene>
<comment type="caution">
    <text evidence="2">The sequence shown here is derived from an EMBL/GenBank/DDBJ whole genome shotgun (WGS) entry which is preliminary data.</text>
</comment>
<reference evidence="2 3" key="1">
    <citation type="journal article" date="2019" name="Int. J. Syst. Evol. Microbiol.">
        <title>The Global Catalogue of Microorganisms (GCM) 10K type strain sequencing project: providing services to taxonomists for standard genome sequencing and annotation.</title>
        <authorList>
            <consortium name="The Broad Institute Genomics Platform"/>
            <consortium name="The Broad Institute Genome Sequencing Center for Infectious Disease"/>
            <person name="Wu L."/>
            <person name="Ma J."/>
        </authorList>
    </citation>
    <scope>NUCLEOTIDE SEQUENCE [LARGE SCALE GENOMIC DNA]</scope>
    <source>
        <strain evidence="2 3">JCM 15672</strain>
    </source>
</reference>
<dbReference type="EMBL" id="BAAAPW010000003">
    <property type="protein sequence ID" value="GAA2037203.1"/>
    <property type="molecule type" value="Genomic_DNA"/>
</dbReference>
<sequence>MLLRDRSRRGVEGCWGLAAVACEPVIAEPEMTQIPQLVYVITIPAMITGMVFVFLYGTDRLRGATTAPVPGRTEG</sequence>
<accession>A0ABN2UHB8</accession>
<name>A0ABN2UHB8_9MICO</name>
<evidence type="ECO:0000313" key="2">
    <source>
        <dbReference type="EMBL" id="GAA2037203.1"/>
    </source>
</evidence>
<evidence type="ECO:0000256" key="1">
    <source>
        <dbReference type="SAM" id="Phobius"/>
    </source>
</evidence>
<feature type="transmembrane region" description="Helical" evidence="1">
    <location>
        <begin position="37"/>
        <end position="56"/>
    </location>
</feature>
<keyword evidence="3" id="KW-1185">Reference proteome</keyword>
<keyword evidence="1" id="KW-0472">Membrane</keyword>
<dbReference type="Proteomes" id="UP001501196">
    <property type="component" value="Unassembled WGS sequence"/>
</dbReference>
<protein>
    <submittedName>
        <fullName evidence="2">Uncharacterized protein</fullName>
    </submittedName>
</protein>
<evidence type="ECO:0000313" key="3">
    <source>
        <dbReference type="Proteomes" id="UP001501196"/>
    </source>
</evidence>
<keyword evidence="1" id="KW-1133">Transmembrane helix</keyword>
<proteinExistence type="predicted"/>
<organism evidence="2 3">
    <name type="scientific">Agromyces tropicus</name>
    <dbReference type="NCBI Taxonomy" id="555371"/>
    <lineage>
        <taxon>Bacteria</taxon>
        <taxon>Bacillati</taxon>
        <taxon>Actinomycetota</taxon>
        <taxon>Actinomycetes</taxon>
        <taxon>Micrococcales</taxon>
        <taxon>Microbacteriaceae</taxon>
        <taxon>Agromyces</taxon>
    </lineage>
</organism>
<keyword evidence="1" id="KW-0812">Transmembrane</keyword>